<feature type="compositionally biased region" description="Pro residues" evidence="1">
    <location>
        <begin position="199"/>
        <end position="208"/>
    </location>
</feature>
<evidence type="ECO:0000313" key="3">
    <source>
        <dbReference type="Proteomes" id="UP000053820"/>
    </source>
</evidence>
<dbReference type="InterPro" id="IPR036259">
    <property type="entry name" value="MFS_trans_sf"/>
</dbReference>
<evidence type="ECO:0000256" key="1">
    <source>
        <dbReference type="SAM" id="MobiDB-lite"/>
    </source>
</evidence>
<dbReference type="Pfam" id="PF04910">
    <property type="entry name" value="Tcf25"/>
    <property type="match status" value="1"/>
</dbReference>
<feature type="compositionally biased region" description="Polar residues" evidence="1">
    <location>
        <begin position="213"/>
        <end position="228"/>
    </location>
</feature>
<dbReference type="Proteomes" id="UP000053820">
    <property type="component" value="Unassembled WGS sequence"/>
</dbReference>
<dbReference type="Gene3D" id="1.20.1250.20">
    <property type="entry name" value="MFS general substrate transporter like domains"/>
    <property type="match status" value="1"/>
</dbReference>
<sequence>MLSLPIRPCLRCQVLQLAEAYRHREVQQSTTSHELSTLTNVRSSAPSASRVASTDSTLTALRTDRSSSPFTDKDLQRRGCPRTAFEHARLLSLDPLTDPHGVLLHLDYLSVKAGIGDWLLNLWNVYQSGKVEETEGCMDPNVLPGWGYARALLLRGKEKERKNRGEDAEEESTEALRQAILAFPSVIPLLADKCDIPLPTEPSPPPLSYTPSIDMSSSSTQLTPNPRTALSQPSYPPPSPSADAPSSPAILSLHRRPYQSTMPPSSPTPRTPSLRAPTPNPSRRAGPRAIVAFFDQNPEIAAQVPGGVVEFVRMMGEMPEDALEDLMLGAAMMREGGGEVRVMGVQPGLADRGIMPGDMLDEEIEVFFEPEREVEADYVDDLTPAQAGQLVLAEDEDEGDEDEEYVAPMPVRVVRSLLNRLWESGAAQEELSGDDPYAPQLGARLHVSHSRLNVIGLAGNVGVYSSGLVWGRIVDLRGPRIPLIGASICLLFGYSGIKRIYGDGVGGGTTVSALHFAVLVVCGFMTGLGGNAGPGAAVNTTARSFPDTARNYDWFGTFWLRSLTVLVVYARALTLPRQHIRLPPHPCARHSHTDARRLVILSNK</sequence>
<dbReference type="SUPFAM" id="SSF103473">
    <property type="entry name" value="MFS general substrate transporter"/>
    <property type="match status" value="1"/>
</dbReference>
<gene>
    <name evidence="2" type="ORF">HYDPIDRAFT_44450</name>
</gene>
<feature type="region of interest" description="Disordered" evidence="1">
    <location>
        <begin position="197"/>
        <end position="285"/>
    </location>
</feature>
<reference evidence="2 3" key="1">
    <citation type="submission" date="2014-04" db="EMBL/GenBank/DDBJ databases">
        <title>Evolutionary Origins and Diversification of the Mycorrhizal Mutualists.</title>
        <authorList>
            <consortium name="DOE Joint Genome Institute"/>
            <consortium name="Mycorrhizal Genomics Consortium"/>
            <person name="Kohler A."/>
            <person name="Kuo A."/>
            <person name="Nagy L.G."/>
            <person name="Floudas D."/>
            <person name="Copeland A."/>
            <person name="Barry K.W."/>
            <person name="Cichocki N."/>
            <person name="Veneault-Fourrey C."/>
            <person name="LaButti K."/>
            <person name="Lindquist E.A."/>
            <person name="Lipzen A."/>
            <person name="Lundell T."/>
            <person name="Morin E."/>
            <person name="Murat C."/>
            <person name="Riley R."/>
            <person name="Ohm R."/>
            <person name="Sun H."/>
            <person name="Tunlid A."/>
            <person name="Henrissat B."/>
            <person name="Grigoriev I.V."/>
            <person name="Hibbett D.S."/>
            <person name="Martin F."/>
        </authorList>
    </citation>
    <scope>NUCLEOTIDE SEQUENCE [LARGE SCALE GENOMIC DNA]</scope>
    <source>
        <strain evidence="2 3">MD-312</strain>
    </source>
</reference>
<feature type="compositionally biased region" description="Low complexity" evidence="1">
    <location>
        <begin position="241"/>
        <end position="252"/>
    </location>
</feature>
<feature type="region of interest" description="Disordered" evidence="1">
    <location>
        <begin position="28"/>
        <end position="57"/>
    </location>
</feature>
<dbReference type="GO" id="GO:0072344">
    <property type="term" value="P:rescue of stalled ribosome"/>
    <property type="evidence" value="ECO:0007669"/>
    <property type="project" value="TreeGrafter"/>
</dbReference>
<accession>A0A0C9W7L8</accession>
<dbReference type="OrthoDB" id="205993at2759"/>
<keyword evidence="3" id="KW-1185">Reference proteome</keyword>
<dbReference type="PANTHER" id="PTHR22684:SF0">
    <property type="entry name" value="RIBOSOME QUALITY CONTROL COMPLEX SUBUNIT TCF25"/>
    <property type="match status" value="1"/>
</dbReference>
<proteinExistence type="predicted"/>
<dbReference type="PANTHER" id="PTHR22684">
    <property type="entry name" value="NULP1-RELATED"/>
    <property type="match status" value="1"/>
</dbReference>
<feature type="compositionally biased region" description="Polar residues" evidence="1">
    <location>
        <begin position="28"/>
        <end position="40"/>
    </location>
</feature>
<protein>
    <submittedName>
        <fullName evidence="2">Uncharacterized protein</fullName>
    </submittedName>
</protein>
<organism evidence="2 3">
    <name type="scientific">Hydnomerulius pinastri MD-312</name>
    <dbReference type="NCBI Taxonomy" id="994086"/>
    <lineage>
        <taxon>Eukaryota</taxon>
        <taxon>Fungi</taxon>
        <taxon>Dikarya</taxon>
        <taxon>Basidiomycota</taxon>
        <taxon>Agaricomycotina</taxon>
        <taxon>Agaricomycetes</taxon>
        <taxon>Agaricomycetidae</taxon>
        <taxon>Boletales</taxon>
        <taxon>Boletales incertae sedis</taxon>
        <taxon>Leucogyrophana</taxon>
    </lineage>
</organism>
<dbReference type="InterPro" id="IPR006994">
    <property type="entry name" value="TCF25/Rqc1"/>
</dbReference>
<name>A0A0C9W7L8_9AGAM</name>
<evidence type="ECO:0000313" key="2">
    <source>
        <dbReference type="EMBL" id="KIJ58487.1"/>
    </source>
</evidence>
<feature type="compositionally biased region" description="Low complexity" evidence="1">
    <location>
        <begin position="41"/>
        <end position="53"/>
    </location>
</feature>
<dbReference type="EMBL" id="KN839935">
    <property type="protein sequence ID" value="KIJ58487.1"/>
    <property type="molecule type" value="Genomic_DNA"/>
</dbReference>
<dbReference type="HOGENOM" id="CLU_452014_0_0_1"/>
<dbReference type="GO" id="GO:1990112">
    <property type="term" value="C:RQC complex"/>
    <property type="evidence" value="ECO:0007669"/>
    <property type="project" value="TreeGrafter"/>
</dbReference>
<dbReference type="AlphaFoldDB" id="A0A0C9W7L8"/>
<dbReference type="GO" id="GO:1990116">
    <property type="term" value="P:ribosome-associated ubiquitin-dependent protein catabolic process"/>
    <property type="evidence" value="ECO:0007669"/>
    <property type="project" value="TreeGrafter"/>
</dbReference>